<sequence length="271" mass="30443">MRLKEINQEEKSSWSFLENILVRADIHYPVTKFCRLVCLFVHIFFKCDYRCCRPAGSNATNGCFEEQGGLVLWCLNVTLFSCENRTVSSLILEQTAVRASGVSNPQLLEKLNSTQTEMAILPSFSSLQPSLLFRRTIRSNDFPPRLAGSQDITCSTEKTLSRLSLPWLSSAVRGCTIQRSAGGRRNMGFLLTPADLHFLNPFPTLAGPPQGIKEFSEERKGRGALPPCLPLAVTCNSLAKSAKDFQQHYRRRTLSHVSRKENKLVYILSLL</sequence>
<accession>A0ABV0QZ21</accession>
<protein>
    <submittedName>
        <fullName evidence="1">Uncharacterized protein</fullName>
    </submittedName>
</protein>
<dbReference type="Proteomes" id="UP001434883">
    <property type="component" value="Unassembled WGS sequence"/>
</dbReference>
<proteinExistence type="predicted"/>
<keyword evidence="2" id="KW-1185">Reference proteome</keyword>
<reference evidence="1 2" key="1">
    <citation type="submission" date="2021-06" db="EMBL/GenBank/DDBJ databases">
        <authorList>
            <person name="Palmer J.M."/>
        </authorList>
    </citation>
    <scope>NUCLEOTIDE SEQUENCE [LARGE SCALE GENOMIC DNA]</scope>
    <source>
        <strain evidence="1 2">XC_2019</strain>
        <tissue evidence="1">Muscle</tissue>
    </source>
</reference>
<organism evidence="1 2">
    <name type="scientific">Xenoophorus captivus</name>
    <dbReference type="NCBI Taxonomy" id="1517983"/>
    <lineage>
        <taxon>Eukaryota</taxon>
        <taxon>Metazoa</taxon>
        <taxon>Chordata</taxon>
        <taxon>Craniata</taxon>
        <taxon>Vertebrata</taxon>
        <taxon>Euteleostomi</taxon>
        <taxon>Actinopterygii</taxon>
        <taxon>Neopterygii</taxon>
        <taxon>Teleostei</taxon>
        <taxon>Neoteleostei</taxon>
        <taxon>Acanthomorphata</taxon>
        <taxon>Ovalentaria</taxon>
        <taxon>Atherinomorphae</taxon>
        <taxon>Cyprinodontiformes</taxon>
        <taxon>Goodeidae</taxon>
        <taxon>Xenoophorus</taxon>
    </lineage>
</organism>
<evidence type="ECO:0000313" key="2">
    <source>
        <dbReference type="Proteomes" id="UP001434883"/>
    </source>
</evidence>
<name>A0ABV0QZ21_9TELE</name>
<dbReference type="EMBL" id="JAHRIN010026336">
    <property type="protein sequence ID" value="MEQ2200653.1"/>
    <property type="molecule type" value="Genomic_DNA"/>
</dbReference>
<comment type="caution">
    <text evidence="1">The sequence shown here is derived from an EMBL/GenBank/DDBJ whole genome shotgun (WGS) entry which is preliminary data.</text>
</comment>
<gene>
    <name evidence="1" type="ORF">XENOCAPTIV_001345</name>
</gene>
<evidence type="ECO:0000313" key="1">
    <source>
        <dbReference type="EMBL" id="MEQ2200653.1"/>
    </source>
</evidence>